<keyword evidence="3" id="KW-1185">Reference proteome</keyword>
<evidence type="ECO:0000259" key="1">
    <source>
        <dbReference type="Pfam" id="PF22552"/>
    </source>
</evidence>
<sequence length="370" mass="41904">MKNSTPTKLTFPELLHWINLIAKLPWDAAGDPQVIGHAVKEVQDNYPFRLETVISDSIDPFLCQDGIDVNRLSSTLAVVAYCTETGQDQEMAIDLFAEYVQKLRSTWPNQPLHQETGDRSYALWQGPHNCFVEVVHPHGWPPLLFVSPQSARLEHGGITLDEFIGDYIFSRVFPLRDLGVIKTAIPSKAFQKDGKKYTLRQGDDLTWAAFEEQLALTISRLPRRSFLIIADSQSPDHLPFVQFCVEDDLSLDYAVTAELTGENIGIRKAPFTTEQRHTLNGLGFARNDPTIPNWRRDCRWPLHSNAITDIAHACVIRLRDIGAVKAPSQLRYWGWVTPEGPNSYTPDDQLDPGTDRLMPYHLGLEYEVLD</sequence>
<evidence type="ECO:0000313" key="2">
    <source>
        <dbReference type="EMBL" id="MEA1303952.1"/>
    </source>
</evidence>
<feature type="domain" description="TY-Chap N-terminal" evidence="1">
    <location>
        <begin position="206"/>
        <end position="330"/>
    </location>
</feature>
<protein>
    <recommendedName>
        <fullName evidence="1">TY-Chap N-terminal domain-containing protein</fullName>
    </recommendedName>
</protein>
<organism evidence="2 3">
    <name type="scientific">Actinomyces oris</name>
    <dbReference type="NCBI Taxonomy" id="544580"/>
    <lineage>
        <taxon>Bacteria</taxon>
        <taxon>Bacillati</taxon>
        <taxon>Actinomycetota</taxon>
        <taxon>Actinomycetes</taxon>
        <taxon>Actinomycetales</taxon>
        <taxon>Actinomycetaceae</taxon>
        <taxon>Actinomyces</taxon>
    </lineage>
</organism>
<dbReference type="Pfam" id="PF22552">
    <property type="entry name" value="TY-Chap3"/>
    <property type="match status" value="1"/>
</dbReference>
<dbReference type="EMBL" id="JAXBCZ010000001">
    <property type="protein sequence ID" value="MEA1303952.1"/>
    <property type="molecule type" value="Genomic_DNA"/>
</dbReference>
<dbReference type="RefSeq" id="WP_322911561.1">
    <property type="nucleotide sequence ID" value="NZ_JAXBCZ010000001.1"/>
</dbReference>
<name>A0AAW9KLB3_9ACTO</name>
<reference evidence="2 3" key="1">
    <citation type="submission" date="2023-06" db="EMBL/GenBank/DDBJ databases">
        <title>Actinomyces orist ORNL 0101 HMT-893 genome.</title>
        <authorList>
            <person name="Johnston C.D."/>
            <person name="Chen T."/>
            <person name="Dewhirst F.E."/>
        </authorList>
    </citation>
    <scope>NUCLEOTIDE SEQUENCE [LARGE SCALE GENOMIC DNA]</scope>
    <source>
        <strain evidence="2 3">ORNL 0101</strain>
    </source>
</reference>
<gene>
    <name evidence="2" type="ORF">QU665_02450</name>
</gene>
<dbReference type="InterPro" id="IPR054344">
    <property type="entry name" value="TY-Chap_N"/>
</dbReference>
<accession>A0AAW9KLB3</accession>
<comment type="caution">
    <text evidence="2">The sequence shown here is derived from an EMBL/GenBank/DDBJ whole genome shotgun (WGS) entry which is preliminary data.</text>
</comment>
<evidence type="ECO:0000313" key="3">
    <source>
        <dbReference type="Proteomes" id="UP001289581"/>
    </source>
</evidence>
<dbReference type="AlphaFoldDB" id="A0AAW9KLB3"/>
<proteinExistence type="predicted"/>
<dbReference type="Proteomes" id="UP001289581">
    <property type="component" value="Unassembled WGS sequence"/>
</dbReference>